<dbReference type="InterPro" id="IPR006145">
    <property type="entry name" value="PsdUridine_synth_RsuA/RluA"/>
</dbReference>
<dbReference type="PANTHER" id="PTHR21600">
    <property type="entry name" value="MITOCHONDRIAL RNA PSEUDOURIDINE SYNTHASE"/>
    <property type="match status" value="1"/>
</dbReference>
<dbReference type="GO" id="GO:0003723">
    <property type="term" value="F:RNA binding"/>
    <property type="evidence" value="ECO:0007669"/>
    <property type="project" value="InterPro"/>
</dbReference>
<feature type="domain" description="Pseudouridine synthase RsuA/RluA-like" evidence="5">
    <location>
        <begin position="12"/>
        <end position="172"/>
    </location>
</feature>
<reference evidence="6 7" key="1">
    <citation type="journal article" date="2016" name="Nat. Commun.">
        <title>Thousands of microbial genomes shed light on interconnected biogeochemical processes in an aquifer system.</title>
        <authorList>
            <person name="Anantharaman K."/>
            <person name="Brown C.T."/>
            <person name="Hug L.A."/>
            <person name="Sharon I."/>
            <person name="Castelle C.J."/>
            <person name="Probst A.J."/>
            <person name="Thomas B.C."/>
            <person name="Singh A."/>
            <person name="Wilkins M.J."/>
            <person name="Karaoz U."/>
            <person name="Brodie E.L."/>
            <person name="Williams K.H."/>
            <person name="Hubbard S.S."/>
            <person name="Banfield J.F."/>
        </authorList>
    </citation>
    <scope>NUCLEOTIDE SEQUENCE [LARGE SCALE GENOMIC DNA]</scope>
</reference>
<evidence type="ECO:0000256" key="3">
    <source>
        <dbReference type="PIRSR" id="PIRSR606225-1"/>
    </source>
</evidence>
<evidence type="ECO:0000313" key="7">
    <source>
        <dbReference type="Proteomes" id="UP000176504"/>
    </source>
</evidence>
<comment type="function">
    <text evidence="4">Responsible for synthesis of pseudouridine from uracil.</text>
</comment>
<proteinExistence type="inferred from homology"/>
<dbReference type="InterPro" id="IPR006224">
    <property type="entry name" value="PsdUridine_synth_RluA-like_CS"/>
</dbReference>
<dbReference type="GO" id="GO:0009982">
    <property type="term" value="F:pseudouridine synthase activity"/>
    <property type="evidence" value="ECO:0007669"/>
    <property type="project" value="InterPro"/>
</dbReference>
<evidence type="ECO:0000256" key="2">
    <source>
        <dbReference type="ARBA" id="ARBA00023235"/>
    </source>
</evidence>
<dbReference type="Gene3D" id="3.30.2350.10">
    <property type="entry name" value="Pseudouridine synthase"/>
    <property type="match status" value="1"/>
</dbReference>
<organism evidence="6 7">
    <name type="scientific">candidate division WWE3 bacterium RIFCSPLOWO2_01_FULL_41_18</name>
    <dbReference type="NCBI Taxonomy" id="1802625"/>
    <lineage>
        <taxon>Bacteria</taxon>
        <taxon>Katanobacteria</taxon>
    </lineage>
</organism>
<evidence type="ECO:0000259" key="5">
    <source>
        <dbReference type="Pfam" id="PF00849"/>
    </source>
</evidence>
<feature type="active site" evidence="3">
    <location>
        <position position="64"/>
    </location>
</feature>
<dbReference type="PROSITE" id="PS01129">
    <property type="entry name" value="PSI_RLU"/>
    <property type="match status" value="1"/>
</dbReference>
<accession>A0A1F4VE42</accession>
<dbReference type="EMBL" id="MEVI01000002">
    <property type="protein sequence ID" value="OGC55439.1"/>
    <property type="molecule type" value="Genomic_DNA"/>
</dbReference>
<protein>
    <recommendedName>
        <fullName evidence="4">Pseudouridine synthase</fullName>
        <ecNumber evidence="4">5.4.99.-</ecNumber>
    </recommendedName>
</protein>
<evidence type="ECO:0000256" key="4">
    <source>
        <dbReference type="RuleBase" id="RU362028"/>
    </source>
</evidence>
<comment type="similarity">
    <text evidence="1 4">Belongs to the pseudouridine synthase RluA family.</text>
</comment>
<dbReference type="AlphaFoldDB" id="A0A1F4VE42"/>
<dbReference type="Pfam" id="PF00849">
    <property type="entry name" value="PseudoU_synth_2"/>
    <property type="match status" value="1"/>
</dbReference>
<dbReference type="NCBIfam" id="TIGR00005">
    <property type="entry name" value="rluA_subfam"/>
    <property type="match status" value="1"/>
</dbReference>
<evidence type="ECO:0000256" key="1">
    <source>
        <dbReference type="ARBA" id="ARBA00010876"/>
    </source>
</evidence>
<comment type="catalytic activity">
    <reaction evidence="4">
        <text>a uridine in RNA = a pseudouridine in RNA</text>
        <dbReference type="Rhea" id="RHEA:48348"/>
        <dbReference type="Rhea" id="RHEA-COMP:12068"/>
        <dbReference type="Rhea" id="RHEA-COMP:12069"/>
        <dbReference type="ChEBI" id="CHEBI:65314"/>
        <dbReference type="ChEBI" id="CHEBI:65315"/>
    </reaction>
</comment>
<sequence length="231" mass="26613">MIKFPVLYEDNDILVFDKPSGLVVDRSETQKDKNNTLEGLLEENRGIFGIEEGLERMGIVHRLDKETSGVLIIAKNERSLKSLRNQFKKRKVKKFYFALVNGRVGEDKFNVDAPIGRNPRNRMRFSVHKEGKEAYTEFEKVKEKSLDDHIYTLLKVNPHTGRTHQIRVHLAAAGFPVVSDPLYAPARIYNENIKRFKRLMLHAGRIEFKHPNGGAPVSFESKLPKQFEIGR</sequence>
<dbReference type="PANTHER" id="PTHR21600:SF44">
    <property type="entry name" value="RIBOSOMAL LARGE SUBUNIT PSEUDOURIDINE SYNTHASE D"/>
    <property type="match status" value="1"/>
</dbReference>
<name>A0A1F4VE42_UNCKA</name>
<gene>
    <name evidence="6" type="ORF">A3A78_00580</name>
</gene>
<evidence type="ECO:0000313" key="6">
    <source>
        <dbReference type="EMBL" id="OGC55439.1"/>
    </source>
</evidence>
<dbReference type="InterPro" id="IPR020103">
    <property type="entry name" value="PsdUridine_synth_cat_dom_sf"/>
</dbReference>
<dbReference type="CDD" id="cd02869">
    <property type="entry name" value="PseudoU_synth_RluA_like"/>
    <property type="match status" value="1"/>
</dbReference>
<dbReference type="EC" id="5.4.99.-" evidence="4"/>
<dbReference type="GO" id="GO:0000455">
    <property type="term" value="P:enzyme-directed rRNA pseudouridine synthesis"/>
    <property type="evidence" value="ECO:0007669"/>
    <property type="project" value="TreeGrafter"/>
</dbReference>
<dbReference type="InterPro" id="IPR050188">
    <property type="entry name" value="RluA_PseudoU_synthase"/>
</dbReference>
<comment type="caution">
    <text evidence="6">The sequence shown here is derived from an EMBL/GenBank/DDBJ whole genome shotgun (WGS) entry which is preliminary data.</text>
</comment>
<dbReference type="SUPFAM" id="SSF55120">
    <property type="entry name" value="Pseudouridine synthase"/>
    <property type="match status" value="1"/>
</dbReference>
<dbReference type="GO" id="GO:0140098">
    <property type="term" value="F:catalytic activity, acting on RNA"/>
    <property type="evidence" value="ECO:0007669"/>
    <property type="project" value="UniProtKB-ARBA"/>
</dbReference>
<dbReference type="InterPro" id="IPR006225">
    <property type="entry name" value="PsdUridine_synth_RluC/D"/>
</dbReference>
<keyword evidence="2 4" id="KW-0413">Isomerase</keyword>
<dbReference type="Proteomes" id="UP000176504">
    <property type="component" value="Unassembled WGS sequence"/>
</dbReference>